<name>A0AAW1JFL6_POPJA</name>
<dbReference type="Gene3D" id="4.10.60.10">
    <property type="entry name" value="Zinc finger, CCHC-type"/>
    <property type="match status" value="1"/>
</dbReference>
<evidence type="ECO:0000313" key="2">
    <source>
        <dbReference type="Proteomes" id="UP001458880"/>
    </source>
</evidence>
<comment type="caution">
    <text evidence="1">The sequence shown here is derived from an EMBL/GenBank/DDBJ whole genome shotgun (WGS) entry which is preliminary data.</text>
</comment>
<dbReference type="AlphaFoldDB" id="A0AAW1JFL6"/>
<dbReference type="Proteomes" id="UP001458880">
    <property type="component" value="Unassembled WGS sequence"/>
</dbReference>
<keyword evidence="2" id="KW-1185">Reference proteome</keyword>
<dbReference type="EMBL" id="JASPKY010000396">
    <property type="protein sequence ID" value="KAK9702259.1"/>
    <property type="molecule type" value="Genomic_DNA"/>
</dbReference>
<evidence type="ECO:0008006" key="3">
    <source>
        <dbReference type="Google" id="ProtNLM"/>
    </source>
</evidence>
<proteinExistence type="predicted"/>
<gene>
    <name evidence="1" type="ORF">QE152_g30060</name>
</gene>
<protein>
    <recommendedName>
        <fullName evidence="3">CCHC-type domain-containing protein</fullName>
    </recommendedName>
</protein>
<sequence>MHEDKKHYAQIINELTSLQQHSRETIQQYSIRIESTLKRSVNAVQQNCIVSTDLNGQISILNQIALNRLVYYCIPDISCQLRIRDPKNLDEAISYALNEEQIQNMYSKNPFKRTNNTKFCKYCRKPGHDVKDCFKKPESSSVNHINNKTYRSNNSDPSGSTTLRKESFCKYCKNKGYTIDECRQRQYFAKKNEHSRNVNQISEVTDEIKTEEQSFQVTIC</sequence>
<organism evidence="1 2">
    <name type="scientific">Popillia japonica</name>
    <name type="common">Japanese beetle</name>
    <dbReference type="NCBI Taxonomy" id="7064"/>
    <lineage>
        <taxon>Eukaryota</taxon>
        <taxon>Metazoa</taxon>
        <taxon>Ecdysozoa</taxon>
        <taxon>Arthropoda</taxon>
        <taxon>Hexapoda</taxon>
        <taxon>Insecta</taxon>
        <taxon>Pterygota</taxon>
        <taxon>Neoptera</taxon>
        <taxon>Endopterygota</taxon>
        <taxon>Coleoptera</taxon>
        <taxon>Polyphaga</taxon>
        <taxon>Scarabaeiformia</taxon>
        <taxon>Scarabaeidae</taxon>
        <taxon>Rutelinae</taxon>
        <taxon>Popillia</taxon>
    </lineage>
</organism>
<accession>A0AAW1JFL6</accession>
<evidence type="ECO:0000313" key="1">
    <source>
        <dbReference type="EMBL" id="KAK9702259.1"/>
    </source>
</evidence>
<reference evidence="1 2" key="1">
    <citation type="journal article" date="2024" name="BMC Genomics">
        <title>De novo assembly and annotation of Popillia japonica's genome with initial clues to its potential as an invasive pest.</title>
        <authorList>
            <person name="Cucini C."/>
            <person name="Boschi S."/>
            <person name="Funari R."/>
            <person name="Cardaioli E."/>
            <person name="Iannotti N."/>
            <person name="Marturano G."/>
            <person name="Paoli F."/>
            <person name="Bruttini M."/>
            <person name="Carapelli A."/>
            <person name="Frati F."/>
            <person name="Nardi F."/>
        </authorList>
    </citation>
    <scope>NUCLEOTIDE SEQUENCE [LARGE SCALE GENOMIC DNA]</scope>
    <source>
        <strain evidence="1">DMR45628</strain>
    </source>
</reference>